<protein>
    <submittedName>
        <fullName evidence="1">RNA-binding protein</fullName>
    </submittedName>
</protein>
<evidence type="ECO:0000313" key="1">
    <source>
        <dbReference type="EMBL" id="WHZ59747.1"/>
    </source>
</evidence>
<reference evidence="2" key="1">
    <citation type="journal article" date="2025" name="Aquaculture">
        <title>Assessment of the bioflocculant production and safety properties of Metabacillus hrfriensis sp. nov. based on phenotypic and whole-genome sequencing analysis.</title>
        <authorList>
            <person name="Zhang R."/>
            <person name="Zhao Z."/>
            <person name="Luo L."/>
            <person name="Wang S."/>
            <person name="Guo K."/>
            <person name="Xu W."/>
        </authorList>
    </citation>
    <scope>NUCLEOTIDE SEQUENCE [LARGE SCALE GENOMIC DNA]</scope>
    <source>
        <strain evidence="2">CT-WN-B3</strain>
    </source>
</reference>
<dbReference type="Proteomes" id="UP001226091">
    <property type="component" value="Chromosome"/>
</dbReference>
<dbReference type="EMBL" id="CP126116">
    <property type="protein sequence ID" value="WHZ59747.1"/>
    <property type="molecule type" value="Genomic_DNA"/>
</dbReference>
<keyword evidence="2" id="KW-1185">Reference proteome</keyword>
<evidence type="ECO:0000313" key="2">
    <source>
        <dbReference type="Proteomes" id="UP001226091"/>
    </source>
</evidence>
<name>A0ACD4RHT1_9BACI</name>
<gene>
    <name evidence="1" type="ORF">QLQ22_10610</name>
</gene>
<accession>A0ACD4RHT1</accession>
<sequence length="256" mass="29678">MNHVYQHFRQEERHFIDQVMEWKENVLNHYSPKLTDFLDPREQEMVQAVVGSNGEVNVIFSGDGMERKRALLYPDYFTPSLDDFQLSLIEIQYPVKFISLEHRHILGSLMSLGLKRSKFGDLLFFGERIQLVAAKEVEDFILMNVTEIGRAKVSLRKLDWSKRIPNHEEIQEQSATVSSLRVDAVAASIYNVSRQKIGLLIQNGHVKVNWKVIQQTSFECREGDTISVRGFGRSRILSIDGRTKKDRWKLTIGKQK</sequence>
<organism evidence="1 2">
    <name type="scientific">Metabacillus hrfriensis</name>
    <dbReference type="NCBI Taxonomy" id="3048891"/>
    <lineage>
        <taxon>Bacteria</taxon>
        <taxon>Bacillati</taxon>
        <taxon>Bacillota</taxon>
        <taxon>Bacilli</taxon>
        <taxon>Bacillales</taxon>
        <taxon>Bacillaceae</taxon>
        <taxon>Metabacillus</taxon>
    </lineage>
</organism>
<proteinExistence type="predicted"/>